<dbReference type="Proteomes" id="UP001497516">
    <property type="component" value="Chromosome 1"/>
</dbReference>
<evidence type="ECO:0000313" key="2">
    <source>
        <dbReference type="Proteomes" id="UP001497516"/>
    </source>
</evidence>
<name>A0AAV2CM86_9ROSI</name>
<organism evidence="1 2">
    <name type="scientific">Linum trigynum</name>
    <dbReference type="NCBI Taxonomy" id="586398"/>
    <lineage>
        <taxon>Eukaryota</taxon>
        <taxon>Viridiplantae</taxon>
        <taxon>Streptophyta</taxon>
        <taxon>Embryophyta</taxon>
        <taxon>Tracheophyta</taxon>
        <taxon>Spermatophyta</taxon>
        <taxon>Magnoliopsida</taxon>
        <taxon>eudicotyledons</taxon>
        <taxon>Gunneridae</taxon>
        <taxon>Pentapetalae</taxon>
        <taxon>rosids</taxon>
        <taxon>fabids</taxon>
        <taxon>Malpighiales</taxon>
        <taxon>Linaceae</taxon>
        <taxon>Linum</taxon>
    </lineage>
</organism>
<proteinExistence type="predicted"/>
<dbReference type="AlphaFoldDB" id="A0AAV2CM86"/>
<protein>
    <submittedName>
        <fullName evidence="1">Uncharacterized protein</fullName>
    </submittedName>
</protein>
<evidence type="ECO:0000313" key="1">
    <source>
        <dbReference type="EMBL" id="CAL1357349.1"/>
    </source>
</evidence>
<accession>A0AAV2CM86</accession>
<reference evidence="1 2" key="1">
    <citation type="submission" date="2024-04" db="EMBL/GenBank/DDBJ databases">
        <authorList>
            <person name="Fracassetti M."/>
        </authorList>
    </citation>
    <scope>NUCLEOTIDE SEQUENCE [LARGE SCALE GENOMIC DNA]</scope>
</reference>
<dbReference type="EMBL" id="OZ034813">
    <property type="protein sequence ID" value="CAL1357349.1"/>
    <property type="molecule type" value="Genomic_DNA"/>
</dbReference>
<gene>
    <name evidence="1" type="ORF">LTRI10_LOCUS4989</name>
</gene>
<sequence>MSPAESPQSQPHLRIGEPSTLICGGSNTFWSGSNLGSEPGFGLRILRFLGSGVRLRVGKCIHAPQRP</sequence>
<keyword evidence="2" id="KW-1185">Reference proteome</keyword>